<dbReference type="InterPro" id="IPR002559">
    <property type="entry name" value="Transposase_11"/>
</dbReference>
<dbReference type="EMBL" id="LAZR01016235">
    <property type="protein sequence ID" value="KKM05397.1"/>
    <property type="molecule type" value="Genomic_DNA"/>
</dbReference>
<evidence type="ECO:0000313" key="2">
    <source>
        <dbReference type="EMBL" id="KKM05397.1"/>
    </source>
</evidence>
<dbReference type="NCBIfam" id="NF033591">
    <property type="entry name" value="transpos_IS4_2"/>
    <property type="match status" value="1"/>
</dbReference>
<dbReference type="SUPFAM" id="SSF53098">
    <property type="entry name" value="Ribonuclease H-like"/>
    <property type="match status" value="1"/>
</dbReference>
<dbReference type="Pfam" id="PF01609">
    <property type="entry name" value="DDE_Tnp_1"/>
    <property type="match status" value="1"/>
</dbReference>
<reference evidence="2" key="1">
    <citation type="journal article" date="2015" name="Nature">
        <title>Complex archaea that bridge the gap between prokaryotes and eukaryotes.</title>
        <authorList>
            <person name="Spang A."/>
            <person name="Saw J.H."/>
            <person name="Jorgensen S.L."/>
            <person name="Zaremba-Niedzwiedzka K."/>
            <person name="Martijn J."/>
            <person name="Lind A.E."/>
            <person name="van Eijk R."/>
            <person name="Schleper C."/>
            <person name="Guy L."/>
            <person name="Ettema T.J."/>
        </authorList>
    </citation>
    <scope>NUCLEOTIDE SEQUENCE</scope>
</reference>
<gene>
    <name evidence="2" type="ORF">LCGC14_1754530</name>
</gene>
<dbReference type="Gene3D" id="3.90.350.10">
    <property type="entry name" value="Transposase Inhibitor Protein From Tn5, Chain A, domain 1"/>
    <property type="match status" value="1"/>
</dbReference>
<proteinExistence type="predicted"/>
<accession>A0A0F9HQ92</accession>
<dbReference type="InterPro" id="IPR012337">
    <property type="entry name" value="RNaseH-like_sf"/>
</dbReference>
<evidence type="ECO:0000259" key="1">
    <source>
        <dbReference type="Pfam" id="PF01609"/>
    </source>
</evidence>
<dbReference type="GO" id="GO:0006313">
    <property type="term" value="P:DNA transposition"/>
    <property type="evidence" value="ECO:0007669"/>
    <property type="project" value="InterPro"/>
</dbReference>
<dbReference type="GO" id="GO:0003677">
    <property type="term" value="F:DNA binding"/>
    <property type="evidence" value="ECO:0007669"/>
    <property type="project" value="InterPro"/>
</dbReference>
<comment type="caution">
    <text evidence="2">The sequence shown here is derived from an EMBL/GenBank/DDBJ whole genome shotgun (WGS) entry which is preliminary data.</text>
</comment>
<feature type="domain" description="Transposase IS4-like" evidence="1">
    <location>
        <begin position="88"/>
        <end position="293"/>
    </location>
</feature>
<dbReference type="AlphaFoldDB" id="A0A0F9HQ92"/>
<sequence>MKHINELENFLSNLFNWHKSRVGCLAQIIQALFCVKTVNLSEIANSFHNNATEKSSYRRVQRFFKSFSFDLSSIVSLILHLFSFEKFILIMDRTNWKWGKTHVNILMLSIAYKGISIPIVWSVRPKGGNSSIDDREHLLKKVISKIGVRRIHAFLADREFIGEKWFRYLVSKKVSFLIRIQKKYKASGIETGAQVPLEKLLDKVDLEKKLINYPVVLAGLYLYVLVKAGNNTKDPWILISNVEFSSPINLYKKRWEIETLFGCLKTKGFRLEDTHMTDTYKIEKLLFILTIAFSWSYKIGELRSKEVPIKTKTHKRKEISFFRLGYNIIRRVFYRVFIDLESIIIMIKTIFGDEYVTSN</sequence>
<name>A0A0F9HQ92_9ZZZZ</name>
<dbReference type="InterPro" id="IPR047658">
    <property type="entry name" value="IS4-like_transpos"/>
</dbReference>
<dbReference type="PANTHER" id="PTHR35404">
    <property type="entry name" value="TRANSPOSASE OF TN10"/>
    <property type="match status" value="1"/>
</dbReference>
<protein>
    <recommendedName>
        <fullName evidence="1">Transposase IS4-like domain-containing protein</fullName>
    </recommendedName>
</protein>
<dbReference type="PANTHER" id="PTHR35404:SF8">
    <property type="entry name" value="TRANSPOSASE OF TN10"/>
    <property type="match status" value="1"/>
</dbReference>
<dbReference type="GO" id="GO:0004803">
    <property type="term" value="F:transposase activity"/>
    <property type="evidence" value="ECO:0007669"/>
    <property type="project" value="InterPro"/>
</dbReference>
<organism evidence="2">
    <name type="scientific">marine sediment metagenome</name>
    <dbReference type="NCBI Taxonomy" id="412755"/>
    <lineage>
        <taxon>unclassified sequences</taxon>
        <taxon>metagenomes</taxon>
        <taxon>ecological metagenomes</taxon>
    </lineage>
</organism>